<evidence type="ECO:0000313" key="3">
    <source>
        <dbReference type="EMBL" id="KAJ2004366.1"/>
    </source>
</evidence>
<feature type="region of interest" description="Disordered" evidence="1">
    <location>
        <begin position="1"/>
        <end position="126"/>
    </location>
</feature>
<feature type="region of interest" description="Disordered" evidence="1">
    <location>
        <begin position="572"/>
        <end position="591"/>
    </location>
</feature>
<organism evidence="3 4">
    <name type="scientific">Coemansia thaxteri</name>
    <dbReference type="NCBI Taxonomy" id="2663907"/>
    <lineage>
        <taxon>Eukaryota</taxon>
        <taxon>Fungi</taxon>
        <taxon>Fungi incertae sedis</taxon>
        <taxon>Zoopagomycota</taxon>
        <taxon>Kickxellomycotina</taxon>
        <taxon>Kickxellomycetes</taxon>
        <taxon>Kickxellales</taxon>
        <taxon>Kickxellaceae</taxon>
        <taxon>Coemansia</taxon>
    </lineage>
</organism>
<feature type="compositionally biased region" description="Polar residues" evidence="1">
    <location>
        <begin position="850"/>
        <end position="862"/>
    </location>
</feature>
<feature type="compositionally biased region" description="Basic and acidic residues" evidence="1">
    <location>
        <begin position="87"/>
        <end position="124"/>
    </location>
</feature>
<evidence type="ECO:0008006" key="5">
    <source>
        <dbReference type="Google" id="ProtNLM"/>
    </source>
</evidence>
<dbReference type="EMBL" id="JANBQF010000159">
    <property type="protein sequence ID" value="KAJ2004366.1"/>
    <property type="molecule type" value="Genomic_DNA"/>
</dbReference>
<evidence type="ECO:0000256" key="1">
    <source>
        <dbReference type="SAM" id="MobiDB-lite"/>
    </source>
</evidence>
<keyword evidence="2" id="KW-0472">Membrane</keyword>
<feature type="region of interest" description="Disordered" evidence="1">
    <location>
        <begin position="850"/>
        <end position="871"/>
    </location>
</feature>
<dbReference type="InterPro" id="IPR037847">
    <property type="entry name" value="GRAMDC4"/>
</dbReference>
<reference evidence="3" key="1">
    <citation type="submission" date="2022-07" db="EMBL/GenBank/DDBJ databases">
        <title>Phylogenomic reconstructions and comparative analyses of Kickxellomycotina fungi.</title>
        <authorList>
            <person name="Reynolds N.K."/>
            <person name="Stajich J.E."/>
            <person name="Barry K."/>
            <person name="Grigoriev I.V."/>
            <person name="Crous P."/>
            <person name="Smith M.E."/>
        </authorList>
    </citation>
    <scope>NUCLEOTIDE SEQUENCE</scope>
    <source>
        <strain evidence="3">IMI 214461</strain>
    </source>
</reference>
<evidence type="ECO:0000313" key="4">
    <source>
        <dbReference type="Proteomes" id="UP001150907"/>
    </source>
</evidence>
<keyword evidence="2" id="KW-0812">Transmembrane</keyword>
<feature type="transmembrane region" description="Helical" evidence="2">
    <location>
        <begin position="386"/>
        <end position="411"/>
    </location>
</feature>
<feature type="compositionally biased region" description="Basic and acidic residues" evidence="1">
    <location>
        <begin position="689"/>
        <end position="698"/>
    </location>
</feature>
<dbReference type="Proteomes" id="UP001150907">
    <property type="component" value="Unassembled WGS sequence"/>
</dbReference>
<feature type="compositionally biased region" description="Polar residues" evidence="1">
    <location>
        <begin position="763"/>
        <end position="775"/>
    </location>
</feature>
<evidence type="ECO:0000256" key="2">
    <source>
        <dbReference type="SAM" id="Phobius"/>
    </source>
</evidence>
<dbReference type="OrthoDB" id="1708389at2759"/>
<protein>
    <recommendedName>
        <fullName evidence="5">GRAM domain-containing protein</fullName>
    </recommendedName>
</protein>
<feature type="region of interest" description="Disordered" evidence="1">
    <location>
        <begin position="749"/>
        <end position="786"/>
    </location>
</feature>
<gene>
    <name evidence="3" type="ORF">H4R26_002558</name>
</gene>
<feature type="transmembrane region" description="Helical" evidence="2">
    <location>
        <begin position="490"/>
        <end position="508"/>
    </location>
</feature>
<feature type="region of interest" description="Disordered" evidence="1">
    <location>
        <begin position="688"/>
        <end position="712"/>
    </location>
</feature>
<keyword evidence="2" id="KW-1133">Transmembrane helix</keyword>
<comment type="caution">
    <text evidence="3">The sequence shown here is derived from an EMBL/GenBank/DDBJ whole genome shotgun (WGS) entry which is preliminary data.</text>
</comment>
<dbReference type="PANTHER" id="PTHR37402:SF1">
    <property type="entry name" value="GRAM DOMAIN-CONTAINING PROTEIN 4"/>
    <property type="match status" value="1"/>
</dbReference>
<sequence length="1016" mass="112775">MVPKERRPPPYVPTEAEEICQSNNAASPPPQPSVSPGGLRKLLHAVGDHTFRSSRRKSVQSAKHALSGLFHRPSLESVPKGILDQGAPERRDEEHASTSDSVPRAHTEIDKRSSGSSSSKKDQCEIGIVEDEVASRSSARLASVDFLGSDSDNDVADDYLAAQHRQVSIGAARAPGLEHGPTFSAEYEAEPAPGNWGGLFKSSEIAAAERLEDSSRPNMPLEPEERVEPNMPWVVRQMGMGGQPLSSLFCDELSDGSGFDNDRYQQQERKRRRKLAFAVLKRRIGEARVGIPRQQPRPAVADFAREDGTVDYISFVCSQIKHYADTQLRHKLDYRHDSSDPCKLDRFIATLQRLVEVSAPYQHFVVWLYRLARWDSPRLSLWWCCAYFILLYYGMLLSFLWLTPVFVVVYYRLRPGHAYQWLAFERPETSIIPSKVLQDASSGTIAKGLVANRLWDIWQDTLGTHLHLILADVADWLERAKNCATWKRPWASRTVSAVLVAMALFVYFVPASVLPRLIGLCVGVQFFFLAPLQLRYQRYRHMLWVFDCFLWHCPTDVELAVETLYTQNESQSTWHRSPARHRSNNGDQPPAKRGFMAHARTLFDDMVYAYHPFPVDHSPPVTILQTASSTALDRLADDVTDMGGAYDVLSAGKRLGSKIMRESSKNSDESEQYSGLGATRGIHLPSMMERSEEQEWARRQNLARQSSRAGIPSGIGAAEAEAEGIRPQPTRLGPAQRLTQAALAEAALHDAGNNDNGRPASKSVGNSRRTSSDESSALRAHARGLTGLFRRRKGQVDAETNDTPCSALDVAPLALRHSIAVQPTDLADNMGRFSSSLSLGMVGVSCNVHSNTTQESSGQSEWTEGASLSDDPRLRSRQSIDSLLESINTSSLELTHEAAQLASLRNKDARATKDGVDLDSLYAFRCIHHGKYGTLFATSDKLVFRRSRIMGGRRSTVSSHQLSSVVAIRKSSGHFGKSHGIQMQLNSGESLSFHGLSSRDDVFGFLLVRCGNSHVY</sequence>
<name>A0A9W8EID2_9FUNG</name>
<dbReference type="GO" id="GO:0006915">
    <property type="term" value="P:apoptotic process"/>
    <property type="evidence" value="ECO:0007669"/>
    <property type="project" value="InterPro"/>
</dbReference>
<proteinExistence type="predicted"/>
<dbReference type="PANTHER" id="PTHR37402">
    <property type="entry name" value="GRAM DOMAIN-CONTAINING PROTEIN 4"/>
    <property type="match status" value="1"/>
</dbReference>
<accession>A0A9W8EID2</accession>
<keyword evidence="4" id="KW-1185">Reference proteome</keyword>
<dbReference type="AlphaFoldDB" id="A0A9W8EID2"/>